<dbReference type="Proteomes" id="UP000473278">
    <property type="component" value="Unassembled WGS sequence"/>
</dbReference>
<name>A0A6M1SYH7_9BACT</name>
<sequence length="81" mass="9649">MNLKDFCFPVAERQITVDDFHSEQVDLGNENTYLTSDYKSIIRKDTNKVFSIVHFSYMNERKEKLITEVLHFPGFNVKIFR</sequence>
<dbReference type="AlphaFoldDB" id="A0A6M1SYH7"/>
<reference evidence="1 2" key="1">
    <citation type="submission" date="2020-02" db="EMBL/GenBank/DDBJ databases">
        <title>Balneolaceae bacterium YR4-1, complete genome.</title>
        <authorList>
            <person name="Li Y."/>
            <person name="Wu S."/>
        </authorList>
    </citation>
    <scope>NUCLEOTIDE SEQUENCE [LARGE SCALE GENOMIC DNA]</scope>
    <source>
        <strain evidence="1 2">YR4-1</strain>
    </source>
</reference>
<gene>
    <name evidence="1" type="ORF">G3570_03165</name>
</gene>
<evidence type="ECO:0000313" key="2">
    <source>
        <dbReference type="Proteomes" id="UP000473278"/>
    </source>
</evidence>
<protein>
    <submittedName>
        <fullName evidence="1">Uncharacterized protein</fullName>
    </submittedName>
</protein>
<dbReference type="RefSeq" id="WP_165139078.1">
    <property type="nucleotide sequence ID" value="NZ_JAALLT010000001.1"/>
</dbReference>
<comment type="caution">
    <text evidence="1">The sequence shown here is derived from an EMBL/GenBank/DDBJ whole genome shotgun (WGS) entry which is preliminary data.</text>
</comment>
<proteinExistence type="predicted"/>
<dbReference type="EMBL" id="JAALLT010000001">
    <property type="protein sequence ID" value="NGP75617.1"/>
    <property type="molecule type" value="Genomic_DNA"/>
</dbReference>
<accession>A0A6M1SYH7</accession>
<evidence type="ECO:0000313" key="1">
    <source>
        <dbReference type="EMBL" id="NGP75617.1"/>
    </source>
</evidence>
<organism evidence="1 2">
    <name type="scientific">Halalkalibaculum roseum</name>
    <dbReference type="NCBI Taxonomy" id="2709311"/>
    <lineage>
        <taxon>Bacteria</taxon>
        <taxon>Pseudomonadati</taxon>
        <taxon>Balneolota</taxon>
        <taxon>Balneolia</taxon>
        <taxon>Balneolales</taxon>
        <taxon>Balneolaceae</taxon>
        <taxon>Halalkalibaculum</taxon>
    </lineage>
</organism>
<keyword evidence="2" id="KW-1185">Reference proteome</keyword>